<accession>A0A3L6FRB8</accession>
<dbReference type="Pfam" id="PF02453">
    <property type="entry name" value="Reticulon"/>
    <property type="match status" value="1"/>
</dbReference>
<name>A0A3L6FRB8_MAIZE</name>
<evidence type="ECO:0000313" key="8">
    <source>
        <dbReference type="EMBL" id="PWZ37382.1"/>
    </source>
</evidence>
<sequence length="261" mass="29125">MFDVRELKENHPEFALLLGTSGEESVQFSNLSYTKVPVHDLEVGSHILVRAGEDGLKRTVESYPHLQAQNHRSISKASIFLGNGKLAKTVLWEDAKQTVTVLLLLAVIYYHLFTCGYTFITAMAKLLSLTALFLFIHGMLPSNLYSPLFSFSFVEFTYYQMINWFGHKVEKLEASNFHITQAQAHHIAHSISSNWNSLVSLSLLVVSILSSMSSQAAFKIGTALVFTGFKAYEKWEDSIDSMVGDACTILLHFGSTKKSSS</sequence>
<dbReference type="PANTHER" id="PTHR10994:SF193">
    <property type="entry name" value="RETICULON-LIKE PROTEIN"/>
    <property type="match status" value="1"/>
</dbReference>
<reference evidence="8" key="1">
    <citation type="journal article" date="2018" name="Nat. Genet.">
        <title>Extensive intraspecific gene order and gene structural variations between Mo17 and other maize genomes.</title>
        <authorList>
            <person name="Sun S."/>
            <person name="Zhou Y."/>
            <person name="Chen J."/>
            <person name="Shi J."/>
            <person name="Zhao H."/>
            <person name="Zhao H."/>
            <person name="Song W."/>
            <person name="Zhang M."/>
            <person name="Cui Y."/>
            <person name="Dong X."/>
            <person name="Liu H."/>
            <person name="Ma X."/>
            <person name="Jiao Y."/>
            <person name="Wang B."/>
            <person name="Wei X."/>
            <person name="Stein J.C."/>
            <person name="Glaubitz J.C."/>
            <person name="Lu F."/>
            <person name="Yu G."/>
            <person name="Liang C."/>
            <person name="Fengler K."/>
            <person name="Li B."/>
            <person name="Rafalski A."/>
            <person name="Schnable P.S."/>
            <person name="Ware D.H."/>
            <person name="Buckler E.S."/>
            <person name="Lai J."/>
        </authorList>
    </citation>
    <scope>NUCLEOTIDE SEQUENCE [LARGE SCALE GENOMIC DNA]</scope>
    <source>
        <tissue evidence="8">Seedling</tissue>
    </source>
</reference>
<dbReference type="ExpressionAtlas" id="A0A3L6FRB8">
    <property type="expression patterns" value="baseline and differential"/>
</dbReference>
<dbReference type="Proteomes" id="UP000251960">
    <property type="component" value="Chromosome 2"/>
</dbReference>
<comment type="subcellular location">
    <subcellularLocation>
        <location evidence="1">Endoplasmic reticulum membrane</location>
        <topology evidence="1">Multi-pass membrane protein</topology>
    </subcellularLocation>
</comment>
<keyword evidence="4 6" id="KW-1133">Transmembrane helix</keyword>
<keyword evidence="2 6" id="KW-0812">Transmembrane</keyword>
<protein>
    <submittedName>
        <fullName evidence="8">3beta-hydroxysteroid-dehydrogenase/decarboxylase isoform 2</fullName>
    </submittedName>
</protein>
<evidence type="ECO:0000256" key="4">
    <source>
        <dbReference type="ARBA" id="ARBA00022989"/>
    </source>
</evidence>
<comment type="caution">
    <text evidence="8">The sequence shown here is derived from an EMBL/GenBank/DDBJ whole genome shotgun (WGS) entry which is preliminary data.</text>
</comment>
<dbReference type="EMBL" id="NCVQ01000003">
    <property type="protein sequence ID" value="PWZ37382.1"/>
    <property type="molecule type" value="Genomic_DNA"/>
</dbReference>
<evidence type="ECO:0000256" key="1">
    <source>
        <dbReference type="ARBA" id="ARBA00004477"/>
    </source>
</evidence>
<dbReference type="PANTHER" id="PTHR10994">
    <property type="entry name" value="RETICULON"/>
    <property type="match status" value="1"/>
</dbReference>
<keyword evidence="5 6" id="KW-0472">Membrane</keyword>
<feature type="transmembrane region" description="Helical" evidence="6">
    <location>
        <begin position="126"/>
        <end position="145"/>
    </location>
</feature>
<proteinExistence type="predicted"/>
<evidence type="ECO:0000256" key="2">
    <source>
        <dbReference type="ARBA" id="ARBA00022692"/>
    </source>
</evidence>
<dbReference type="AlphaFoldDB" id="A0A3L6FRB8"/>
<dbReference type="InterPro" id="IPR045064">
    <property type="entry name" value="Reticulon-like"/>
</dbReference>
<keyword evidence="3" id="KW-0256">Endoplasmic reticulum</keyword>
<feature type="transmembrane region" description="Helical" evidence="6">
    <location>
        <begin position="101"/>
        <end position="120"/>
    </location>
</feature>
<organism evidence="8">
    <name type="scientific">Zea mays</name>
    <name type="common">Maize</name>
    <dbReference type="NCBI Taxonomy" id="4577"/>
    <lineage>
        <taxon>Eukaryota</taxon>
        <taxon>Viridiplantae</taxon>
        <taxon>Streptophyta</taxon>
        <taxon>Embryophyta</taxon>
        <taxon>Tracheophyta</taxon>
        <taxon>Spermatophyta</taxon>
        <taxon>Magnoliopsida</taxon>
        <taxon>Liliopsida</taxon>
        <taxon>Poales</taxon>
        <taxon>Poaceae</taxon>
        <taxon>PACMAD clade</taxon>
        <taxon>Panicoideae</taxon>
        <taxon>Andropogonodae</taxon>
        <taxon>Andropogoneae</taxon>
        <taxon>Tripsacinae</taxon>
        <taxon>Zea</taxon>
    </lineage>
</organism>
<gene>
    <name evidence="8" type="primary">3BETAHSD</name>
    <name evidence="8" type="synonym">D2_0</name>
    <name evidence="8" type="ORF">Zm00014a_032497</name>
</gene>
<dbReference type="InterPro" id="IPR003388">
    <property type="entry name" value="Reticulon"/>
</dbReference>
<evidence type="ECO:0000256" key="6">
    <source>
        <dbReference type="SAM" id="Phobius"/>
    </source>
</evidence>
<feature type="domain" description="Reticulon" evidence="7">
    <location>
        <begin position="87"/>
        <end position="200"/>
    </location>
</feature>
<evidence type="ECO:0000256" key="5">
    <source>
        <dbReference type="ARBA" id="ARBA00023136"/>
    </source>
</evidence>
<dbReference type="GO" id="GO:0005789">
    <property type="term" value="C:endoplasmic reticulum membrane"/>
    <property type="evidence" value="ECO:0007669"/>
    <property type="project" value="UniProtKB-SubCell"/>
</dbReference>
<evidence type="ECO:0000259" key="7">
    <source>
        <dbReference type="Pfam" id="PF02453"/>
    </source>
</evidence>
<dbReference type="GO" id="GO:0009617">
    <property type="term" value="P:response to bacterium"/>
    <property type="evidence" value="ECO:0007669"/>
    <property type="project" value="InterPro"/>
</dbReference>
<evidence type="ECO:0000256" key="3">
    <source>
        <dbReference type="ARBA" id="ARBA00022824"/>
    </source>
</evidence>